<evidence type="ECO:0000313" key="3">
    <source>
        <dbReference type="Proteomes" id="UP000830116"/>
    </source>
</evidence>
<keyword evidence="1" id="KW-0732">Signal</keyword>
<dbReference type="EMBL" id="CP093442">
    <property type="protein sequence ID" value="UOF01302.1"/>
    <property type="molecule type" value="Genomic_DNA"/>
</dbReference>
<name>A0ABY4C8P7_9BACT</name>
<dbReference type="RefSeq" id="WP_243537723.1">
    <property type="nucleotide sequence ID" value="NZ_CP093442.1"/>
</dbReference>
<organism evidence="2 3">
    <name type="scientific">Bdellovibrio reynosensis</name>
    <dbReference type="NCBI Taxonomy" id="2835041"/>
    <lineage>
        <taxon>Bacteria</taxon>
        <taxon>Pseudomonadati</taxon>
        <taxon>Bdellovibrionota</taxon>
        <taxon>Bdellovibrionia</taxon>
        <taxon>Bdellovibrionales</taxon>
        <taxon>Pseudobdellovibrionaceae</taxon>
        <taxon>Bdellovibrio</taxon>
    </lineage>
</organism>
<reference evidence="2" key="1">
    <citation type="submission" date="2022-03" db="EMBL/GenBank/DDBJ databases">
        <title>Genome Identification and Characterization of new species Bdellovibrio reynosense LBG001 sp. nov. from a Mexico soil sample.</title>
        <authorList>
            <person name="Camilli A."/>
            <person name="Ajao Y."/>
            <person name="Guo X."/>
        </authorList>
    </citation>
    <scope>NUCLEOTIDE SEQUENCE</scope>
    <source>
        <strain evidence="2">LBG001</strain>
    </source>
</reference>
<evidence type="ECO:0000313" key="2">
    <source>
        <dbReference type="EMBL" id="UOF01302.1"/>
    </source>
</evidence>
<accession>A0ABY4C8P7</accession>
<feature type="chain" id="PRO_5046328866" description="Cytochrome c domain-containing protein" evidence="1">
    <location>
        <begin position="21"/>
        <end position="134"/>
    </location>
</feature>
<evidence type="ECO:0008006" key="4">
    <source>
        <dbReference type="Google" id="ProtNLM"/>
    </source>
</evidence>
<gene>
    <name evidence="2" type="ORF">MNR06_16530</name>
</gene>
<proteinExistence type="predicted"/>
<evidence type="ECO:0000256" key="1">
    <source>
        <dbReference type="SAM" id="SignalP"/>
    </source>
</evidence>
<protein>
    <recommendedName>
        <fullName evidence="4">Cytochrome c domain-containing protein</fullName>
    </recommendedName>
</protein>
<dbReference type="Proteomes" id="UP000830116">
    <property type="component" value="Chromosome"/>
</dbReference>
<sequence>MSGRLLLVVMVFLALLNGCGDSGGSSNPNNPPVNLPSKPVGPEDLHFTTVTNEVFTPKCYKCHNRANGVTNGGIGLDTLIEVRANSAKIYQAAILEKRMPKNDTLTTRQYNLLKAWLEAGSPEWEELESMYNEF</sequence>
<keyword evidence="3" id="KW-1185">Reference proteome</keyword>
<feature type="signal peptide" evidence="1">
    <location>
        <begin position="1"/>
        <end position="20"/>
    </location>
</feature>